<gene>
    <name evidence="3" type="ORF">SAMN05421791_10423</name>
</gene>
<evidence type="ECO:0000256" key="2">
    <source>
        <dbReference type="ARBA" id="ARBA00023121"/>
    </source>
</evidence>
<dbReference type="Gene3D" id="3.30.1180.10">
    <property type="match status" value="1"/>
</dbReference>
<dbReference type="PANTHER" id="PTHR33434:SF2">
    <property type="entry name" value="FATTY ACID-BINDING PROTEIN TM_1468"/>
    <property type="match status" value="1"/>
</dbReference>
<dbReference type="STRING" id="120956.SAMN05421791_10423"/>
<dbReference type="PANTHER" id="PTHR33434">
    <property type="entry name" value="DEGV DOMAIN-CONTAINING PROTEIN DR_1986-RELATED"/>
    <property type="match status" value="1"/>
</dbReference>
<organism evidence="3 4">
    <name type="scientific">Facklamia miroungae</name>
    <dbReference type="NCBI Taxonomy" id="120956"/>
    <lineage>
        <taxon>Bacteria</taxon>
        <taxon>Bacillati</taxon>
        <taxon>Bacillota</taxon>
        <taxon>Bacilli</taxon>
        <taxon>Lactobacillales</taxon>
        <taxon>Aerococcaceae</taxon>
        <taxon>Facklamia</taxon>
    </lineage>
</organism>
<keyword evidence="2" id="KW-0446">Lipid-binding</keyword>
<dbReference type="Pfam" id="PF02645">
    <property type="entry name" value="DegV"/>
    <property type="match status" value="1"/>
</dbReference>
<comment type="function">
    <text evidence="1">May bind long-chain fatty acids, such as palmitate, and may play a role in lipid transport or fatty acid metabolism.</text>
</comment>
<dbReference type="PROSITE" id="PS51482">
    <property type="entry name" value="DEGV"/>
    <property type="match status" value="1"/>
</dbReference>
<evidence type="ECO:0000313" key="4">
    <source>
        <dbReference type="Proteomes" id="UP000199708"/>
    </source>
</evidence>
<dbReference type="GO" id="GO:0008289">
    <property type="term" value="F:lipid binding"/>
    <property type="evidence" value="ECO:0007669"/>
    <property type="project" value="UniProtKB-KW"/>
</dbReference>
<dbReference type="EMBL" id="FNCK01000004">
    <property type="protein sequence ID" value="SDG22291.1"/>
    <property type="molecule type" value="Genomic_DNA"/>
</dbReference>
<evidence type="ECO:0000313" key="3">
    <source>
        <dbReference type="EMBL" id="SDG22291.1"/>
    </source>
</evidence>
<accession>A0A1G7SH71</accession>
<proteinExistence type="predicted"/>
<protein>
    <submittedName>
        <fullName evidence="3">EDD domain protein, DegV family</fullName>
    </submittedName>
</protein>
<reference evidence="3 4" key="1">
    <citation type="submission" date="2016-10" db="EMBL/GenBank/DDBJ databases">
        <authorList>
            <person name="de Groot N.N."/>
        </authorList>
    </citation>
    <scope>NUCLEOTIDE SEQUENCE [LARGE SCALE GENOMIC DNA]</scope>
    <source>
        <strain evidence="3 4">ATCC BAA-466</strain>
    </source>
</reference>
<keyword evidence="4" id="KW-1185">Reference proteome</keyword>
<evidence type="ECO:0000256" key="1">
    <source>
        <dbReference type="ARBA" id="ARBA00003238"/>
    </source>
</evidence>
<name>A0A1G7SH71_9LACT</name>
<dbReference type="InterPro" id="IPR003797">
    <property type="entry name" value="DegV"/>
</dbReference>
<dbReference type="NCBIfam" id="TIGR00762">
    <property type="entry name" value="DegV"/>
    <property type="match status" value="1"/>
</dbReference>
<dbReference type="Gene3D" id="3.40.50.10170">
    <property type="match status" value="1"/>
</dbReference>
<dbReference type="AlphaFoldDB" id="A0A1G7SH71"/>
<dbReference type="OrthoDB" id="9775494at2"/>
<dbReference type="Proteomes" id="UP000199708">
    <property type="component" value="Unassembled WGS sequence"/>
</dbReference>
<dbReference type="RefSeq" id="WP_090289717.1">
    <property type="nucleotide sequence ID" value="NZ_FNCK01000004.1"/>
</dbReference>
<dbReference type="SUPFAM" id="SSF82549">
    <property type="entry name" value="DAK1/DegV-like"/>
    <property type="match status" value="1"/>
</dbReference>
<dbReference type="InterPro" id="IPR050270">
    <property type="entry name" value="DegV_domain_contain"/>
</dbReference>
<sequence length="296" mass="33085">MVKTAIIVDSTAYLNQEIATLPNVFQVDLSIIFDDGKTFKDMANIDEQAQFYKYMEQSKQLPKSSQPHPGEYYKLMDEIVEQGFQSVIAIHLSSSISGTYAMAKSILSEYQDRIEGHAVDSKSSCIVIEGLTRIALKGLEDQKSIQEIVTEITWQANHTQVYFMVEDLDNLVKGGRLNPRLATLGQLLKIRPVLHFNEEGGIVLFEKIRTNKKVYARWIQLIQEAMATYPQGVHVMMTHADTIEEASMVASLIKSELGISCIHTNSIGPVIGTHTGKDCIGLAIIPNYGENKVNNY</sequence>
<dbReference type="InterPro" id="IPR043168">
    <property type="entry name" value="DegV_C"/>
</dbReference>